<evidence type="ECO:0000313" key="1">
    <source>
        <dbReference type="Proteomes" id="UP000095282"/>
    </source>
</evidence>
<dbReference type="PANTHER" id="PTHR11668:SF496">
    <property type="entry name" value="SERINE_THREONINE-PROTEIN PHOSPHATASE"/>
    <property type="match status" value="1"/>
</dbReference>
<dbReference type="AlphaFoldDB" id="A0A1I7U653"/>
<dbReference type="GO" id="GO:0005634">
    <property type="term" value="C:nucleus"/>
    <property type="evidence" value="ECO:0007669"/>
    <property type="project" value="TreeGrafter"/>
</dbReference>
<sequence length="164" mass="18289">MFAIVKKKVYSSHAGPCKAMEVSLDKVKEVASKNPRTDQEASNMFHVLWADCRNFYSPTGWAPTEKRGFIGLDDYNAEAVGRILKKCDLDLIVRAHEVVPDGYRFFATQQLIGCYGSTNNKDNEVTVVLNPSSSSLSPPPLAPERVSFLKHTLDDHDTKLKSVE</sequence>
<organism evidence="1 2">
    <name type="scientific">Caenorhabditis tropicalis</name>
    <dbReference type="NCBI Taxonomy" id="1561998"/>
    <lineage>
        <taxon>Eukaryota</taxon>
        <taxon>Metazoa</taxon>
        <taxon>Ecdysozoa</taxon>
        <taxon>Nematoda</taxon>
        <taxon>Chromadorea</taxon>
        <taxon>Rhabditida</taxon>
        <taxon>Rhabditina</taxon>
        <taxon>Rhabditomorpha</taxon>
        <taxon>Rhabditoidea</taxon>
        <taxon>Rhabditidae</taxon>
        <taxon>Peloderinae</taxon>
        <taxon>Caenorhabditis</taxon>
    </lineage>
</organism>
<dbReference type="WBParaSite" id="Csp11.Scaffold629.g15245.t1">
    <property type="protein sequence ID" value="Csp11.Scaffold629.g15245.t1"/>
    <property type="gene ID" value="Csp11.Scaffold629.g15245"/>
</dbReference>
<dbReference type="PANTHER" id="PTHR11668">
    <property type="entry name" value="SERINE/THREONINE PROTEIN PHOSPHATASE"/>
    <property type="match status" value="1"/>
</dbReference>
<dbReference type="STRING" id="1561998.A0A1I7U653"/>
<evidence type="ECO:0000313" key="2">
    <source>
        <dbReference type="WBParaSite" id="Csp11.Scaffold629.g15245.t1"/>
    </source>
</evidence>
<dbReference type="Proteomes" id="UP000095282">
    <property type="component" value="Unplaced"/>
</dbReference>
<dbReference type="InterPro" id="IPR029052">
    <property type="entry name" value="Metallo-depent_PP-like"/>
</dbReference>
<proteinExistence type="predicted"/>
<dbReference type="SUPFAM" id="SSF56300">
    <property type="entry name" value="Metallo-dependent phosphatases"/>
    <property type="match status" value="1"/>
</dbReference>
<name>A0A1I7U653_9PELO</name>
<accession>A0A1I7U653</accession>
<keyword evidence="1" id="KW-1185">Reference proteome</keyword>
<dbReference type="InterPro" id="IPR050341">
    <property type="entry name" value="PP1_catalytic_subunit"/>
</dbReference>
<dbReference type="GO" id="GO:0004722">
    <property type="term" value="F:protein serine/threonine phosphatase activity"/>
    <property type="evidence" value="ECO:0007669"/>
    <property type="project" value="TreeGrafter"/>
</dbReference>
<dbReference type="GO" id="GO:0005737">
    <property type="term" value="C:cytoplasm"/>
    <property type="evidence" value="ECO:0007669"/>
    <property type="project" value="TreeGrafter"/>
</dbReference>
<dbReference type="Gene3D" id="3.60.21.10">
    <property type="match status" value="1"/>
</dbReference>
<reference evidence="2" key="1">
    <citation type="submission" date="2016-11" db="UniProtKB">
        <authorList>
            <consortium name="WormBaseParasite"/>
        </authorList>
    </citation>
    <scope>IDENTIFICATION</scope>
</reference>
<protein>
    <submittedName>
        <fullName evidence="2">SER_THR_PHOSPHATASE domain-containing protein</fullName>
    </submittedName>
</protein>
<dbReference type="eggNOG" id="KOG0374">
    <property type="taxonomic scope" value="Eukaryota"/>
</dbReference>